<protein>
    <submittedName>
        <fullName evidence="4">Methyl-CpG-binding domain protein 4</fullName>
    </submittedName>
</protein>
<accession>A0AAE1H1K6</accession>
<dbReference type="Proteomes" id="UP001219518">
    <property type="component" value="Unassembled WGS sequence"/>
</dbReference>
<name>A0AAE1H1K6_9NEOP</name>
<feature type="compositionally biased region" description="Low complexity" evidence="3">
    <location>
        <begin position="509"/>
        <end position="523"/>
    </location>
</feature>
<feature type="compositionally biased region" description="Polar residues" evidence="3">
    <location>
        <begin position="619"/>
        <end position="632"/>
    </location>
</feature>
<evidence type="ECO:0000313" key="4">
    <source>
        <dbReference type="EMBL" id="KAK3913097.1"/>
    </source>
</evidence>
<sequence>MESLGVQFSSEDMQDDDEHENLRDTISSILNSSLAEGDTVEDNVSSEPAVEENCKETFDGSASETKSSGSEGEMRDIDDPTKKRELAAPEKDEGMELVSSANYFEGTNCLSPKRMSNKGTLPVSQLGEQMTDDGMETCGNIPMNEEDVSFPVKENCSTSEKGRTTSVEENISILEGDKTTQVEENIPRTENDSPIAEQSEGVVKVGSTAMEKNITSIMGGKQLTPKKRGRASVEPFQTVLEEHNTNNIFMSEDDGSSPNKRQKKTPVQPAQSKSAESKSAEPPKAKKRGRPFKKFDNLGEGNAEFDKKKNLRAPTKSVQYNEAELSPEKEVKAIQTKDVPKMLRRQSLNSSKSTPKDKILRYKWDEADDSFFLPEGWCFYAKKRYQPSATHEQFDMYYLTPLPRRRKIRSRQELVSVCQTLGLDLDPGKFFVRQKIKPLLAKGILKLYDEHTVILPSNVEVIDYLPKQLPRKMKSDHVNQTIKPEETFALTPPLKKEIIQPKEFSKNLSVNSKMKLSSKSSLSPRTKAPSPKPEPLSPPGQVQSRELSPTISKEHSAEIASATDPPKKKVGRPRKKGVLEPEVTTQPTVSEEEKNKVAEEKPVEEKVRIRSKPPRKSPYFSSSLNGSEQSRSLAGLRREKKSCDAPPRSPYNLIQEDLFHDPWQMLIATIFLNATSGKIAIPLALEFLKRWPTPQLARQAKVDDILDLIEPLGFGRTRAAIILRFSHEYLTKDWKLPNELYGIGDYGNDSYKIFCMKNEWKNVISDDPMLMMYLNWRRATEHLRKKFLKSTETTLATDLVDSSVITKKVLRPRAPTPSPIKRRTRTK</sequence>
<feature type="compositionally biased region" description="Basic and acidic residues" evidence="3">
    <location>
        <begin position="72"/>
        <end position="94"/>
    </location>
</feature>
<dbReference type="Gene3D" id="1.10.340.30">
    <property type="entry name" value="Hypothetical protein, domain 2"/>
    <property type="match status" value="1"/>
</dbReference>
<dbReference type="GO" id="GO:0003677">
    <property type="term" value="F:DNA binding"/>
    <property type="evidence" value="ECO:0007669"/>
    <property type="project" value="InterPro"/>
</dbReference>
<gene>
    <name evidence="4" type="ORF">KUF71_022551</name>
</gene>
<dbReference type="SUPFAM" id="SSF48150">
    <property type="entry name" value="DNA-glycosylase"/>
    <property type="match status" value="1"/>
</dbReference>
<dbReference type="InterPro" id="IPR011257">
    <property type="entry name" value="DNA_glycosylase"/>
</dbReference>
<dbReference type="GO" id="GO:0005634">
    <property type="term" value="C:nucleus"/>
    <property type="evidence" value="ECO:0007669"/>
    <property type="project" value="UniProtKB-SubCell"/>
</dbReference>
<dbReference type="PANTHER" id="PTHR15074">
    <property type="entry name" value="METHYL-CPG-BINDING PROTEIN"/>
    <property type="match status" value="1"/>
</dbReference>
<proteinExistence type="predicted"/>
<feature type="compositionally biased region" description="Basic and acidic residues" evidence="3">
    <location>
        <begin position="275"/>
        <end position="284"/>
    </location>
</feature>
<comment type="subcellular location">
    <subcellularLocation>
        <location evidence="1">Nucleus</location>
    </subcellularLocation>
</comment>
<dbReference type="PANTHER" id="PTHR15074:SF0">
    <property type="entry name" value="METHYL-CPG-BINDING DOMAIN PROTEIN 4-LIKE PROTEIN"/>
    <property type="match status" value="1"/>
</dbReference>
<feature type="region of interest" description="Disordered" evidence="3">
    <location>
        <begin position="241"/>
        <end position="304"/>
    </location>
</feature>
<evidence type="ECO:0000256" key="2">
    <source>
        <dbReference type="ARBA" id="ARBA00023242"/>
    </source>
</evidence>
<feature type="compositionally biased region" description="Polar residues" evidence="3">
    <location>
        <begin position="60"/>
        <end position="70"/>
    </location>
</feature>
<keyword evidence="5" id="KW-1185">Reference proteome</keyword>
<feature type="compositionally biased region" description="Polar residues" evidence="3">
    <location>
        <begin position="24"/>
        <end position="34"/>
    </location>
</feature>
<dbReference type="GO" id="GO:0006281">
    <property type="term" value="P:DNA repair"/>
    <property type="evidence" value="ECO:0007669"/>
    <property type="project" value="InterPro"/>
</dbReference>
<dbReference type="EMBL" id="JAHWGI010000309">
    <property type="protein sequence ID" value="KAK3913097.1"/>
    <property type="molecule type" value="Genomic_DNA"/>
</dbReference>
<feature type="compositionally biased region" description="Basic and acidic residues" evidence="3">
    <location>
        <begin position="591"/>
        <end position="608"/>
    </location>
</feature>
<feature type="region of interest" description="Disordered" evidence="3">
    <location>
        <begin position="1"/>
        <end position="99"/>
    </location>
</feature>
<evidence type="ECO:0000256" key="1">
    <source>
        <dbReference type="ARBA" id="ARBA00004123"/>
    </source>
</evidence>
<dbReference type="GO" id="GO:0003824">
    <property type="term" value="F:catalytic activity"/>
    <property type="evidence" value="ECO:0007669"/>
    <property type="project" value="InterPro"/>
</dbReference>
<feature type="compositionally biased region" description="Polar residues" evidence="3">
    <location>
        <begin position="540"/>
        <end position="551"/>
    </location>
</feature>
<reference evidence="4" key="1">
    <citation type="submission" date="2021-07" db="EMBL/GenBank/DDBJ databases">
        <authorList>
            <person name="Catto M.A."/>
            <person name="Jacobson A."/>
            <person name="Kennedy G."/>
            <person name="Labadie P."/>
            <person name="Hunt B.G."/>
            <person name="Srinivasan R."/>
        </authorList>
    </citation>
    <scope>NUCLEOTIDE SEQUENCE</scope>
    <source>
        <strain evidence="4">PL_HMW_Pooled</strain>
        <tissue evidence="4">Head</tissue>
    </source>
</reference>
<feature type="region of interest" description="Disordered" evidence="3">
    <location>
        <begin position="509"/>
        <end position="647"/>
    </location>
</feature>
<feature type="compositionally biased region" description="Polar residues" evidence="3">
    <location>
        <begin position="1"/>
        <end position="11"/>
    </location>
</feature>
<comment type="caution">
    <text evidence="4">The sequence shown here is derived from an EMBL/GenBank/DDBJ whole genome shotgun (WGS) entry which is preliminary data.</text>
</comment>
<dbReference type="AlphaFoldDB" id="A0AAE1H1K6"/>
<organism evidence="4 5">
    <name type="scientific">Frankliniella fusca</name>
    <dbReference type="NCBI Taxonomy" id="407009"/>
    <lineage>
        <taxon>Eukaryota</taxon>
        <taxon>Metazoa</taxon>
        <taxon>Ecdysozoa</taxon>
        <taxon>Arthropoda</taxon>
        <taxon>Hexapoda</taxon>
        <taxon>Insecta</taxon>
        <taxon>Pterygota</taxon>
        <taxon>Neoptera</taxon>
        <taxon>Paraneoptera</taxon>
        <taxon>Thysanoptera</taxon>
        <taxon>Terebrantia</taxon>
        <taxon>Thripoidea</taxon>
        <taxon>Thripidae</taxon>
        <taxon>Frankliniella</taxon>
    </lineage>
</organism>
<evidence type="ECO:0000313" key="5">
    <source>
        <dbReference type="Proteomes" id="UP001219518"/>
    </source>
</evidence>
<evidence type="ECO:0000256" key="3">
    <source>
        <dbReference type="SAM" id="MobiDB-lite"/>
    </source>
</evidence>
<reference evidence="4" key="2">
    <citation type="journal article" date="2023" name="BMC Genomics">
        <title>Pest status, molecular evolution, and epigenetic factors derived from the genome assembly of Frankliniella fusca, a thysanopteran phytovirus vector.</title>
        <authorList>
            <person name="Catto M.A."/>
            <person name="Labadie P.E."/>
            <person name="Jacobson A.L."/>
            <person name="Kennedy G.G."/>
            <person name="Srinivasan R."/>
            <person name="Hunt B.G."/>
        </authorList>
    </citation>
    <scope>NUCLEOTIDE SEQUENCE</scope>
    <source>
        <strain evidence="4">PL_HMW_Pooled</strain>
    </source>
</reference>
<keyword evidence="2" id="KW-0539">Nucleus</keyword>
<dbReference type="InterPro" id="IPR045138">
    <property type="entry name" value="MeCP2/MBD4"/>
</dbReference>
<dbReference type="FunFam" id="1.10.340.30:FF:000042">
    <property type="entry name" value="Methyl-CpG-binding domain protein 4"/>
    <property type="match status" value="1"/>
</dbReference>